<keyword evidence="2" id="KW-0808">Transferase</keyword>
<dbReference type="GO" id="GO:0009236">
    <property type="term" value="P:cobalamin biosynthetic process"/>
    <property type="evidence" value="ECO:0007669"/>
    <property type="project" value="InterPro"/>
</dbReference>
<gene>
    <name evidence="2" type="primary">cobE</name>
    <name evidence="2" type="ORF">APE01nite_18090</name>
</gene>
<dbReference type="Proteomes" id="UP000317730">
    <property type="component" value="Unassembled WGS sequence"/>
</dbReference>
<reference evidence="2 3" key="1">
    <citation type="submission" date="2019-06" db="EMBL/GenBank/DDBJ databases">
        <title>Whole genome shotgun sequence of Acetobacter peroxydans NBRC 13755.</title>
        <authorList>
            <person name="Hosoyama A."/>
            <person name="Uohara A."/>
            <person name="Ohji S."/>
            <person name="Ichikawa N."/>
        </authorList>
    </citation>
    <scope>NUCLEOTIDE SEQUENCE [LARGE SCALE GENOMIC DNA]</scope>
    <source>
        <strain evidence="2 3">NBRC 13755</strain>
    </source>
</reference>
<organism evidence="2 3">
    <name type="scientific">Acetobacter peroxydans</name>
    <dbReference type="NCBI Taxonomy" id="104098"/>
    <lineage>
        <taxon>Bacteria</taxon>
        <taxon>Pseudomonadati</taxon>
        <taxon>Pseudomonadota</taxon>
        <taxon>Alphaproteobacteria</taxon>
        <taxon>Acetobacterales</taxon>
        <taxon>Acetobacteraceae</taxon>
        <taxon>Acetobacter</taxon>
    </lineage>
</organism>
<feature type="domain" description="CobE/GbiG C-terminal" evidence="1">
    <location>
        <begin position="3"/>
        <end position="125"/>
    </location>
</feature>
<dbReference type="GO" id="GO:0032259">
    <property type="term" value="P:methylation"/>
    <property type="evidence" value="ECO:0007669"/>
    <property type="project" value="UniProtKB-KW"/>
</dbReference>
<sequence length="133" mass="13532">MRVIGFGLRPSASRQALEHVFARALDKIGSHNGLSVVADSLATLSKRAGHPAFQALAQAHELPVIAVEETAVAGIKTHTRSARIEALFGTGSIAEATALLAAGDGARIIVSRIVSPDGTASAAVAETEGLTGI</sequence>
<evidence type="ECO:0000313" key="2">
    <source>
        <dbReference type="EMBL" id="GEB86012.1"/>
    </source>
</evidence>
<dbReference type="RefSeq" id="WP_141376755.1">
    <property type="nucleotide sequence ID" value="NZ_BAPL01000032.1"/>
</dbReference>
<evidence type="ECO:0000259" key="1">
    <source>
        <dbReference type="Pfam" id="PF01890"/>
    </source>
</evidence>
<evidence type="ECO:0000313" key="3">
    <source>
        <dbReference type="Proteomes" id="UP000317730"/>
    </source>
</evidence>
<name>A0A4Y3TVY3_9PROT</name>
<proteinExistence type="predicted"/>
<dbReference type="Gene3D" id="3.30.420.180">
    <property type="entry name" value="CobE/GbiG C-terminal domain"/>
    <property type="match status" value="1"/>
</dbReference>
<accession>A0A4Y3TVY3</accession>
<dbReference type="Pfam" id="PF01890">
    <property type="entry name" value="CbiG_C"/>
    <property type="match status" value="1"/>
</dbReference>
<dbReference type="GO" id="GO:0008168">
    <property type="term" value="F:methyltransferase activity"/>
    <property type="evidence" value="ECO:0007669"/>
    <property type="project" value="UniProtKB-KW"/>
</dbReference>
<protein>
    <submittedName>
        <fullName evidence="2">Precorrin methylase</fullName>
    </submittedName>
</protein>
<dbReference type="OrthoDB" id="7475241at2"/>
<keyword evidence="2" id="KW-0489">Methyltransferase</keyword>
<dbReference type="AlphaFoldDB" id="A0A4Y3TVY3"/>
<keyword evidence="3" id="KW-1185">Reference proteome</keyword>
<dbReference type="EMBL" id="BJMV01000009">
    <property type="protein sequence ID" value="GEB86012.1"/>
    <property type="molecule type" value="Genomic_DNA"/>
</dbReference>
<dbReference type="SUPFAM" id="SSF159664">
    <property type="entry name" value="CobE/GbiG C-terminal domain-like"/>
    <property type="match status" value="1"/>
</dbReference>
<dbReference type="InterPro" id="IPR002750">
    <property type="entry name" value="CobE/GbiG_C"/>
</dbReference>
<dbReference type="InterPro" id="IPR036518">
    <property type="entry name" value="CobE/GbiG_C_sf"/>
</dbReference>
<comment type="caution">
    <text evidence="2">The sequence shown here is derived from an EMBL/GenBank/DDBJ whole genome shotgun (WGS) entry which is preliminary data.</text>
</comment>